<evidence type="ECO:0000256" key="1">
    <source>
        <dbReference type="SAM" id="MobiDB-lite"/>
    </source>
</evidence>
<gene>
    <name evidence="2" type="ORF">MAXJ12_32724</name>
</gene>
<evidence type="ECO:0000313" key="3">
    <source>
        <dbReference type="Proteomes" id="UP000003250"/>
    </source>
</evidence>
<evidence type="ECO:0000313" key="2">
    <source>
        <dbReference type="EMBL" id="EHK52933.1"/>
    </source>
</evidence>
<dbReference type="Proteomes" id="UP000003250">
    <property type="component" value="Unassembled WGS sequence"/>
</dbReference>
<protein>
    <submittedName>
        <fullName evidence="2">Uncharacterized protein</fullName>
    </submittedName>
</protein>
<organism evidence="2 3">
    <name type="scientific">Mesorhizobium alhagi CCNWXJ12-2</name>
    <dbReference type="NCBI Taxonomy" id="1107882"/>
    <lineage>
        <taxon>Bacteria</taxon>
        <taxon>Pseudomonadati</taxon>
        <taxon>Pseudomonadota</taxon>
        <taxon>Alphaproteobacteria</taxon>
        <taxon>Hyphomicrobiales</taxon>
        <taxon>Phyllobacteriaceae</taxon>
        <taxon>Allomesorhizobium</taxon>
    </lineage>
</organism>
<keyword evidence="3" id="KW-1185">Reference proteome</keyword>
<feature type="compositionally biased region" description="Basic residues" evidence="1">
    <location>
        <begin position="24"/>
        <end position="34"/>
    </location>
</feature>
<reference evidence="2 3" key="1">
    <citation type="journal article" date="2012" name="J. Bacteriol.">
        <title>Draft Genome Sequence of Mesorhizobium alhagi CCNWXJ12-2T, a Novel Salt-Resistant Species Isolated from the Desert of Northwestern China.</title>
        <authorList>
            <person name="Zhou M."/>
            <person name="Chen W."/>
            <person name="Chen H."/>
            <person name="Wei G."/>
        </authorList>
    </citation>
    <scope>NUCLEOTIDE SEQUENCE [LARGE SCALE GENOMIC DNA]</scope>
    <source>
        <strain evidence="2 3">CCNWXJ12-2</strain>
    </source>
</reference>
<sequence>MVAALLAAAAIPDRHRAMHEAPMKQRRNQFHPLRKRDEESDAEKHRYFR</sequence>
<proteinExistence type="predicted"/>
<feature type="region of interest" description="Disordered" evidence="1">
    <location>
        <begin position="11"/>
        <end position="49"/>
    </location>
</feature>
<name>H0I247_9HYPH</name>
<feature type="compositionally biased region" description="Basic and acidic residues" evidence="1">
    <location>
        <begin position="35"/>
        <end position="49"/>
    </location>
</feature>
<feature type="compositionally biased region" description="Basic and acidic residues" evidence="1">
    <location>
        <begin position="12"/>
        <end position="23"/>
    </location>
</feature>
<dbReference type="AlphaFoldDB" id="H0I247"/>
<dbReference type="EMBL" id="AHAM01000297">
    <property type="protein sequence ID" value="EHK52933.1"/>
    <property type="molecule type" value="Genomic_DNA"/>
</dbReference>
<accession>H0I247</accession>